<evidence type="ECO:0000313" key="2">
    <source>
        <dbReference type="Proteomes" id="UP000886998"/>
    </source>
</evidence>
<gene>
    <name evidence="1" type="ORF">TNIN_190561</name>
</gene>
<accession>A0A8X6XNB7</accession>
<dbReference type="AlphaFoldDB" id="A0A8X6XNB7"/>
<evidence type="ECO:0000313" key="1">
    <source>
        <dbReference type="EMBL" id="GFY55782.1"/>
    </source>
</evidence>
<proteinExistence type="predicted"/>
<comment type="caution">
    <text evidence="1">The sequence shown here is derived from an EMBL/GenBank/DDBJ whole genome shotgun (WGS) entry which is preliminary data.</text>
</comment>
<name>A0A8X6XNB7_9ARAC</name>
<dbReference type="EMBL" id="BMAV01010571">
    <property type="protein sequence ID" value="GFY55782.1"/>
    <property type="molecule type" value="Genomic_DNA"/>
</dbReference>
<reference evidence="1" key="1">
    <citation type="submission" date="2020-08" db="EMBL/GenBank/DDBJ databases">
        <title>Multicomponent nature underlies the extraordinary mechanical properties of spider dragline silk.</title>
        <authorList>
            <person name="Kono N."/>
            <person name="Nakamura H."/>
            <person name="Mori M."/>
            <person name="Yoshida Y."/>
            <person name="Ohtoshi R."/>
            <person name="Malay A.D."/>
            <person name="Moran D.A.P."/>
            <person name="Tomita M."/>
            <person name="Numata K."/>
            <person name="Arakawa K."/>
        </authorList>
    </citation>
    <scope>NUCLEOTIDE SEQUENCE</scope>
</reference>
<keyword evidence="2" id="KW-1185">Reference proteome</keyword>
<organism evidence="1 2">
    <name type="scientific">Trichonephila inaurata madagascariensis</name>
    <dbReference type="NCBI Taxonomy" id="2747483"/>
    <lineage>
        <taxon>Eukaryota</taxon>
        <taxon>Metazoa</taxon>
        <taxon>Ecdysozoa</taxon>
        <taxon>Arthropoda</taxon>
        <taxon>Chelicerata</taxon>
        <taxon>Arachnida</taxon>
        <taxon>Araneae</taxon>
        <taxon>Araneomorphae</taxon>
        <taxon>Entelegynae</taxon>
        <taxon>Araneoidea</taxon>
        <taxon>Nephilidae</taxon>
        <taxon>Trichonephila</taxon>
        <taxon>Trichonephila inaurata</taxon>
    </lineage>
</organism>
<dbReference type="Proteomes" id="UP000886998">
    <property type="component" value="Unassembled WGS sequence"/>
</dbReference>
<protein>
    <submittedName>
        <fullName evidence="1">Uncharacterized protein</fullName>
    </submittedName>
</protein>
<sequence length="100" mass="11592">MKLTPSSVSFVLLQHPFRDASEMVISLNVFVVPNCYAESFRRRKILLPLVLEPKRVLNVFDHISGMIDEKMRFLLGFRRFDEGDNICILFHSFAINDCSV</sequence>